<dbReference type="GO" id="GO:0005634">
    <property type="term" value="C:nucleus"/>
    <property type="evidence" value="ECO:0007669"/>
    <property type="project" value="UniProtKB-SubCell"/>
</dbReference>
<dbReference type="InterPro" id="IPR001138">
    <property type="entry name" value="Zn2Cys6_DnaBD"/>
</dbReference>
<keyword evidence="4" id="KW-0238">DNA-binding</keyword>
<evidence type="ECO:0000313" key="9">
    <source>
        <dbReference type="EMBL" id="KAK4193219.1"/>
    </source>
</evidence>
<dbReference type="CDD" id="cd00067">
    <property type="entry name" value="GAL4"/>
    <property type="match status" value="1"/>
</dbReference>
<dbReference type="Gene3D" id="4.10.240.10">
    <property type="entry name" value="Zn(2)-C6 fungal-type DNA-binding domain"/>
    <property type="match status" value="1"/>
</dbReference>
<organism evidence="9 10">
    <name type="scientific">Podospora australis</name>
    <dbReference type="NCBI Taxonomy" id="1536484"/>
    <lineage>
        <taxon>Eukaryota</taxon>
        <taxon>Fungi</taxon>
        <taxon>Dikarya</taxon>
        <taxon>Ascomycota</taxon>
        <taxon>Pezizomycotina</taxon>
        <taxon>Sordariomycetes</taxon>
        <taxon>Sordariomycetidae</taxon>
        <taxon>Sordariales</taxon>
        <taxon>Podosporaceae</taxon>
        <taxon>Podospora</taxon>
    </lineage>
</organism>
<dbReference type="PANTHER" id="PTHR37534:SF20">
    <property type="entry name" value="PRO1A C6 ZINK-FINGER PROTEIN"/>
    <property type="match status" value="1"/>
</dbReference>
<name>A0AAN6X397_9PEZI</name>
<keyword evidence="10" id="KW-1185">Reference proteome</keyword>
<dbReference type="SUPFAM" id="SSF57701">
    <property type="entry name" value="Zn2/Cys6 DNA-binding domain"/>
    <property type="match status" value="1"/>
</dbReference>
<dbReference type="PROSITE" id="PS50048">
    <property type="entry name" value="ZN2_CY6_FUNGAL_2"/>
    <property type="match status" value="1"/>
</dbReference>
<dbReference type="EMBL" id="MU864351">
    <property type="protein sequence ID" value="KAK4193219.1"/>
    <property type="molecule type" value="Genomic_DNA"/>
</dbReference>
<sequence>MTSRTRSAGGCWTCRLRRKKCDEGRPVCVGCSSLEIECIYSDEKPEWMDGGEKQKEQGERLKQEVKRLASYRRERRYMQGLDAGLESLNVSSSTGADDNIIITVPQTHPLQSTQPAPPSSLSGTTGTPGSSCYESYSHKTDTSLSLGSTPSSTEVHMSDAASSPEESHENVEGIPEDERDAHRTMFYLDYVFPFLFPFYRPSIQDYGRGWLLVLLQRNKALFYTAQTLAAYFYGRLLNNTSDGQPELCKSHNMESMQKQQELSLQWLRREIQDIMLKGVKDHLSQANGVMACIVQLVMSEVAVANSGNWMMHLDAATELYNEMWKHHGIAEGSDHVCFMLLLLQLGTQRLKWTPKNHPWASDQATFRFFTAQLLYFDTIASTTLEQKPRLQQWHQHLLTEPDEEMAKWISNAQKETVIPHINLLEFIGVENWMVMALGEIAALDAWKKEMKKSGSLSMMQLVTRASAIENTICDGIKGLQLHAEPEGKKACPRSSTGAPPHPLLRSSAQGMLAPQTMHTTAFNTRVWAQAALTYLRVVVSGWQPASQEIRESVTETLNMMLLLPAPDCMRTLVWPFTVTGSLAAPEQEQIFRDLASSMGPLRAFGPIKEGLGILEYVWAHRSEIEEHADQWDLAACFKCLGRPALLI</sequence>
<dbReference type="GO" id="GO:0000981">
    <property type="term" value="F:DNA-binding transcription factor activity, RNA polymerase II-specific"/>
    <property type="evidence" value="ECO:0007669"/>
    <property type="project" value="InterPro"/>
</dbReference>
<dbReference type="Proteomes" id="UP001302126">
    <property type="component" value="Unassembled WGS sequence"/>
</dbReference>
<evidence type="ECO:0000256" key="2">
    <source>
        <dbReference type="ARBA" id="ARBA00022833"/>
    </source>
</evidence>
<dbReference type="InterPro" id="IPR021858">
    <property type="entry name" value="Fun_TF"/>
</dbReference>
<dbReference type="SMART" id="SM00066">
    <property type="entry name" value="GAL4"/>
    <property type="match status" value="1"/>
</dbReference>
<dbReference type="InterPro" id="IPR036864">
    <property type="entry name" value="Zn2-C6_fun-type_DNA-bd_sf"/>
</dbReference>
<evidence type="ECO:0000256" key="1">
    <source>
        <dbReference type="ARBA" id="ARBA00004123"/>
    </source>
</evidence>
<evidence type="ECO:0000256" key="4">
    <source>
        <dbReference type="ARBA" id="ARBA00023125"/>
    </source>
</evidence>
<protein>
    <submittedName>
        <fullName evidence="9">Fungal-specific transcription factor domain-containing protein</fullName>
    </submittedName>
</protein>
<accession>A0AAN6X397</accession>
<dbReference type="PROSITE" id="PS00463">
    <property type="entry name" value="ZN2_CY6_FUNGAL_1"/>
    <property type="match status" value="1"/>
</dbReference>
<evidence type="ECO:0000256" key="6">
    <source>
        <dbReference type="ARBA" id="ARBA00023242"/>
    </source>
</evidence>
<feature type="domain" description="Zn(2)-C6 fungal-type" evidence="8">
    <location>
        <begin position="10"/>
        <end position="40"/>
    </location>
</feature>
<dbReference type="AlphaFoldDB" id="A0AAN6X397"/>
<feature type="compositionally biased region" description="Low complexity" evidence="7">
    <location>
        <begin position="119"/>
        <end position="131"/>
    </location>
</feature>
<dbReference type="PANTHER" id="PTHR37534">
    <property type="entry name" value="TRANSCRIPTIONAL ACTIVATOR PROTEIN UGA3"/>
    <property type="match status" value="1"/>
</dbReference>
<keyword evidence="6" id="KW-0539">Nucleus</keyword>
<proteinExistence type="predicted"/>
<evidence type="ECO:0000256" key="5">
    <source>
        <dbReference type="ARBA" id="ARBA00023163"/>
    </source>
</evidence>
<evidence type="ECO:0000256" key="3">
    <source>
        <dbReference type="ARBA" id="ARBA00023015"/>
    </source>
</evidence>
<feature type="region of interest" description="Disordered" evidence="7">
    <location>
        <begin position="109"/>
        <end position="175"/>
    </location>
</feature>
<dbReference type="GO" id="GO:0003677">
    <property type="term" value="F:DNA binding"/>
    <property type="evidence" value="ECO:0007669"/>
    <property type="project" value="UniProtKB-KW"/>
</dbReference>
<keyword evidence="3" id="KW-0805">Transcription regulation</keyword>
<evidence type="ECO:0000256" key="7">
    <source>
        <dbReference type="SAM" id="MobiDB-lite"/>
    </source>
</evidence>
<dbReference type="Pfam" id="PF11951">
    <property type="entry name" value="Fungal_trans_2"/>
    <property type="match status" value="1"/>
</dbReference>
<evidence type="ECO:0000259" key="8">
    <source>
        <dbReference type="PROSITE" id="PS50048"/>
    </source>
</evidence>
<dbReference type="GO" id="GO:0008270">
    <property type="term" value="F:zinc ion binding"/>
    <property type="evidence" value="ECO:0007669"/>
    <property type="project" value="InterPro"/>
</dbReference>
<comment type="subcellular location">
    <subcellularLocation>
        <location evidence="1">Nucleus</location>
    </subcellularLocation>
</comment>
<feature type="compositionally biased region" description="Low complexity" evidence="7">
    <location>
        <begin position="142"/>
        <end position="153"/>
    </location>
</feature>
<gene>
    <name evidence="9" type="ORF">QBC35DRAFT_511175</name>
</gene>
<reference evidence="9" key="1">
    <citation type="journal article" date="2023" name="Mol. Phylogenet. Evol.">
        <title>Genome-scale phylogeny and comparative genomics of the fungal order Sordariales.</title>
        <authorList>
            <person name="Hensen N."/>
            <person name="Bonometti L."/>
            <person name="Westerberg I."/>
            <person name="Brannstrom I.O."/>
            <person name="Guillou S."/>
            <person name="Cros-Aarteil S."/>
            <person name="Calhoun S."/>
            <person name="Haridas S."/>
            <person name="Kuo A."/>
            <person name="Mondo S."/>
            <person name="Pangilinan J."/>
            <person name="Riley R."/>
            <person name="LaButti K."/>
            <person name="Andreopoulos B."/>
            <person name="Lipzen A."/>
            <person name="Chen C."/>
            <person name="Yan M."/>
            <person name="Daum C."/>
            <person name="Ng V."/>
            <person name="Clum A."/>
            <person name="Steindorff A."/>
            <person name="Ohm R.A."/>
            <person name="Martin F."/>
            <person name="Silar P."/>
            <person name="Natvig D.O."/>
            <person name="Lalanne C."/>
            <person name="Gautier V."/>
            <person name="Ament-Velasquez S.L."/>
            <person name="Kruys A."/>
            <person name="Hutchinson M.I."/>
            <person name="Powell A.J."/>
            <person name="Barry K."/>
            <person name="Miller A.N."/>
            <person name="Grigoriev I.V."/>
            <person name="Debuchy R."/>
            <person name="Gladieux P."/>
            <person name="Hiltunen Thoren M."/>
            <person name="Johannesson H."/>
        </authorList>
    </citation>
    <scope>NUCLEOTIDE SEQUENCE</scope>
    <source>
        <strain evidence="9">PSN309</strain>
    </source>
</reference>
<dbReference type="Pfam" id="PF00172">
    <property type="entry name" value="Zn_clus"/>
    <property type="match status" value="1"/>
</dbReference>
<reference evidence="9" key="2">
    <citation type="submission" date="2023-05" db="EMBL/GenBank/DDBJ databases">
        <authorList>
            <consortium name="Lawrence Berkeley National Laboratory"/>
            <person name="Steindorff A."/>
            <person name="Hensen N."/>
            <person name="Bonometti L."/>
            <person name="Westerberg I."/>
            <person name="Brannstrom I.O."/>
            <person name="Guillou S."/>
            <person name="Cros-Aarteil S."/>
            <person name="Calhoun S."/>
            <person name="Haridas S."/>
            <person name="Kuo A."/>
            <person name="Mondo S."/>
            <person name="Pangilinan J."/>
            <person name="Riley R."/>
            <person name="Labutti K."/>
            <person name="Andreopoulos B."/>
            <person name="Lipzen A."/>
            <person name="Chen C."/>
            <person name="Yanf M."/>
            <person name="Daum C."/>
            <person name="Ng V."/>
            <person name="Clum A."/>
            <person name="Ohm R."/>
            <person name="Martin F."/>
            <person name="Silar P."/>
            <person name="Natvig D."/>
            <person name="Lalanne C."/>
            <person name="Gautier V."/>
            <person name="Ament-Velasquez S.L."/>
            <person name="Kruys A."/>
            <person name="Hutchinson M.I."/>
            <person name="Powell A.J."/>
            <person name="Barry K."/>
            <person name="Miller A.N."/>
            <person name="Grigoriev I.V."/>
            <person name="Debuchy R."/>
            <person name="Gladieux P."/>
            <person name="Thoren M.H."/>
            <person name="Johannesson H."/>
        </authorList>
    </citation>
    <scope>NUCLEOTIDE SEQUENCE</scope>
    <source>
        <strain evidence="9">PSN309</strain>
    </source>
</reference>
<comment type="caution">
    <text evidence="9">The sequence shown here is derived from an EMBL/GenBank/DDBJ whole genome shotgun (WGS) entry which is preliminary data.</text>
</comment>
<evidence type="ECO:0000313" key="10">
    <source>
        <dbReference type="Proteomes" id="UP001302126"/>
    </source>
</evidence>
<keyword evidence="2" id="KW-0862">Zinc</keyword>
<keyword evidence="5" id="KW-0804">Transcription</keyword>